<dbReference type="SUPFAM" id="SSF52058">
    <property type="entry name" value="L domain-like"/>
    <property type="match status" value="1"/>
</dbReference>
<proteinExistence type="predicted"/>
<dbReference type="InterPro" id="IPR032675">
    <property type="entry name" value="LRR_dom_sf"/>
</dbReference>
<name>A0A7S1YTV8_9STRA</name>
<dbReference type="SUPFAM" id="SSF52047">
    <property type="entry name" value="RNI-like"/>
    <property type="match status" value="1"/>
</dbReference>
<dbReference type="PANTHER" id="PTHR13318:SF95">
    <property type="entry name" value="F-BOX PROTEIN YLR352W"/>
    <property type="match status" value="1"/>
</dbReference>
<feature type="region of interest" description="Disordered" evidence="1">
    <location>
        <begin position="340"/>
        <end position="361"/>
    </location>
</feature>
<gene>
    <name evidence="2" type="ORF">DBRI1063_LOCUS5203</name>
</gene>
<evidence type="ECO:0000256" key="1">
    <source>
        <dbReference type="SAM" id="MobiDB-lite"/>
    </source>
</evidence>
<reference evidence="2" key="1">
    <citation type="submission" date="2021-01" db="EMBL/GenBank/DDBJ databases">
        <authorList>
            <person name="Corre E."/>
            <person name="Pelletier E."/>
            <person name="Niang G."/>
            <person name="Scheremetjew M."/>
            <person name="Finn R."/>
            <person name="Kale V."/>
            <person name="Holt S."/>
            <person name="Cochrane G."/>
            <person name="Meng A."/>
            <person name="Brown T."/>
            <person name="Cohen L."/>
        </authorList>
    </citation>
    <scope>NUCLEOTIDE SEQUENCE</scope>
    <source>
        <strain evidence="2">Pop2</strain>
    </source>
</reference>
<dbReference type="Gene3D" id="3.80.10.10">
    <property type="entry name" value="Ribonuclease Inhibitor"/>
    <property type="match status" value="1"/>
</dbReference>
<dbReference type="GO" id="GO:0019005">
    <property type="term" value="C:SCF ubiquitin ligase complex"/>
    <property type="evidence" value="ECO:0007669"/>
    <property type="project" value="TreeGrafter"/>
</dbReference>
<evidence type="ECO:0000313" key="2">
    <source>
        <dbReference type="EMBL" id="CAD9319054.1"/>
    </source>
</evidence>
<accession>A0A7S1YTV8</accession>
<dbReference type="PANTHER" id="PTHR13318">
    <property type="entry name" value="PARTNER OF PAIRED, ISOFORM B-RELATED"/>
    <property type="match status" value="1"/>
</dbReference>
<dbReference type="InterPro" id="IPR006553">
    <property type="entry name" value="Leu-rich_rpt_Cys-con_subtyp"/>
</dbReference>
<dbReference type="SMART" id="SM00367">
    <property type="entry name" value="LRR_CC"/>
    <property type="match status" value="5"/>
</dbReference>
<sequence>MSYNYTLMTEHRLTSILNRFTSLTSLILRGLSSLHSNTIFHLLNKSVIAPNLIHLHLFDVCIYPSSLPTSTTTAKTGLNLQNNNSKLKSITISGTIFASYDTMIHTFVSSPNLRNVSLQGCRSLLDVNVQDMLTRLHNLKKLNLCNGSDLIQPMGSSVSLQSLSLSGCIKIKSLQHLHVPNLVELDLSFCPLITDDIMAHLFTSSSSCLEKLMVRGCDGLQNTRINSSKLRVLDISLCGSLKEVELNCDALIDLEIGMCLSLQSFSIDSSSIPSINLSMLPLNRIFLDCASLTHLKLSGCFAMSNDSVECCKCPSLTNLDIRGTDLTGDFFVLMGDGGGSRGGEDEVGTTTTTLGDDSNTAAATTSRRGIQINTKRAKVKNEWQSLCTWEVNFPSNWD</sequence>
<protein>
    <submittedName>
        <fullName evidence="2">Uncharacterized protein</fullName>
    </submittedName>
</protein>
<dbReference type="GO" id="GO:0031146">
    <property type="term" value="P:SCF-dependent proteasomal ubiquitin-dependent protein catabolic process"/>
    <property type="evidence" value="ECO:0007669"/>
    <property type="project" value="TreeGrafter"/>
</dbReference>
<organism evidence="2">
    <name type="scientific">Ditylum brightwellii</name>
    <dbReference type="NCBI Taxonomy" id="49249"/>
    <lineage>
        <taxon>Eukaryota</taxon>
        <taxon>Sar</taxon>
        <taxon>Stramenopiles</taxon>
        <taxon>Ochrophyta</taxon>
        <taxon>Bacillariophyta</taxon>
        <taxon>Mediophyceae</taxon>
        <taxon>Lithodesmiophycidae</taxon>
        <taxon>Lithodesmiales</taxon>
        <taxon>Lithodesmiaceae</taxon>
        <taxon>Ditylum</taxon>
    </lineage>
</organism>
<dbReference type="AlphaFoldDB" id="A0A7S1YTV8"/>
<dbReference type="EMBL" id="HBGN01008142">
    <property type="protein sequence ID" value="CAD9319054.1"/>
    <property type="molecule type" value="Transcribed_RNA"/>
</dbReference>